<dbReference type="EMBL" id="GGEC01021629">
    <property type="protein sequence ID" value="MBX02113.1"/>
    <property type="molecule type" value="Transcribed_RNA"/>
</dbReference>
<sequence>MSPESPHHKTPVEILLHSESLCSDTVCILMGIQVFFFTFFERDGLRIILLNWKASVVFSCHADFVLLQRKLHE</sequence>
<protein>
    <submittedName>
        <fullName evidence="1">Uncharacterized protein MANES_13G068200</fullName>
    </submittedName>
</protein>
<name>A0A2P2K8V3_RHIMU</name>
<accession>A0A2P2K8V3</accession>
<dbReference type="AlphaFoldDB" id="A0A2P2K8V3"/>
<evidence type="ECO:0000313" key="1">
    <source>
        <dbReference type="EMBL" id="MBX02113.1"/>
    </source>
</evidence>
<proteinExistence type="predicted"/>
<reference evidence="1" key="1">
    <citation type="submission" date="2018-02" db="EMBL/GenBank/DDBJ databases">
        <title>Rhizophora mucronata_Transcriptome.</title>
        <authorList>
            <person name="Meera S.P."/>
            <person name="Sreeshan A."/>
            <person name="Augustine A."/>
        </authorList>
    </citation>
    <scope>NUCLEOTIDE SEQUENCE</scope>
    <source>
        <tissue evidence="1">Leaf</tissue>
    </source>
</reference>
<organism evidence="1">
    <name type="scientific">Rhizophora mucronata</name>
    <name type="common">Asiatic mangrove</name>
    <dbReference type="NCBI Taxonomy" id="61149"/>
    <lineage>
        <taxon>Eukaryota</taxon>
        <taxon>Viridiplantae</taxon>
        <taxon>Streptophyta</taxon>
        <taxon>Embryophyta</taxon>
        <taxon>Tracheophyta</taxon>
        <taxon>Spermatophyta</taxon>
        <taxon>Magnoliopsida</taxon>
        <taxon>eudicotyledons</taxon>
        <taxon>Gunneridae</taxon>
        <taxon>Pentapetalae</taxon>
        <taxon>rosids</taxon>
        <taxon>fabids</taxon>
        <taxon>Malpighiales</taxon>
        <taxon>Rhizophoraceae</taxon>
        <taxon>Rhizophora</taxon>
    </lineage>
</organism>